<evidence type="ECO:0000313" key="4">
    <source>
        <dbReference type="Ensembl" id="ENSVKKP00000005630.1"/>
    </source>
</evidence>
<proteinExistence type="predicted"/>
<feature type="domain" description="PDZ" evidence="3">
    <location>
        <begin position="174"/>
        <end position="248"/>
    </location>
</feature>
<dbReference type="Pfam" id="PF00595">
    <property type="entry name" value="PDZ"/>
    <property type="match status" value="2"/>
</dbReference>
<dbReference type="Proteomes" id="UP000694545">
    <property type="component" value="Unplaced"/>
</dbReference>
<dbReference type="CDD" id="cd06768">
    <property type="entry name" value="PDZ_NHERF-like"/>
    <property type="match status" value="2"/>
</dbReference>
<dbReference type="PANTHER" id="PTHR14191">
    <property type="entry name" value="PDZ DOMAIN CONTAINING PROTEIN"/>
    <property type="match status" value="1"/>
</dbReference>
<feature type="region of interest" description="Disordered" evidence="2">
    <location>
        <begin position="421"/>
        <end position="462"/>
    </location>
</feature>
<keyword evidence="5" id="KW-1185">Reference proteome</keyword>
<dbReference type="Ensembl" id="ENSVKKT00000005788.1">
    <property type="protein sequence ID" value="ENSVKKP00000005630.1"/>
    <property type="gene ID" value="ENSVKKG00000004134.1"/>
</dbReference>
<dbReference type="InterPro" id="IPR001478">
    <property type="entry name" value="PDZ"/>
</dbReference>
<dbReference type="PANTHER" id="PTHR14191:SF20">
    <property type="entry name" value="NA(+)_H(+) EXCHANGE REGULATORY COFACTOR NHE-RF4"/>
    <property type="match status" value="1"/>
</dbReference>
<evidence type="ECO:0000256" key="1">
    <source>
        <dbReference type="ARBA" id="ARBA00022737"/>
    </source>
</evidence>
<dbReference type="GO" id="GO:0043495">
    <property type="term" value="F:protein-membrane adaptor activity"/>
    <property type="evidence" value="ECO:0007669"/>
    <property type="project" value="TreeGrafter"/>
</dbReference>
<feature type="domain" description="PDZ" evidence="3">
    <location>
        <begin position="276"/>
        <end position="359"/>
    </location>
</feature>
<accession>A0A8D2J0V0</accession>
<reference evidence="4" key="1">
    <citation type="submission" date="2025-08" db="UniProtKB">
        <authorList>
            <consortium name="Ensembl"/>
        </authorList>
    </citation>
    <scope>IDENTIFICATION</scope>
</reference>
<name>A0A8D2J0V0_VARKO</name>
<dbReference type="InterPro" id="IPR036034">
    <property type="entry name" value="PDZ_sf"/>
</dbReference>
<dbReference type="SUPFAM" id="SSF50156">
    <property type="entry name" value="PDZ domain-like"/>
    <property type="match status" value="3"/>
</dbReference>
<evidence type="ECO:0000313" key="5">
    <source>
        <dbReference type="Proteomes" id="UP000694545"/>
    </source>
</evidence>
<organism evidence="4 5">
    <name type="scientific">Varanus komodoensis</name>
    <name type="common">Komodo dragon</name>
    <dbReference type="NCBI Taxonomy" id="61221"/>
    <lineage>
        <taxon>Eukaryota</taxon>
        <taxon>Metazoa</taxon>
        <taxon>Chordata</taxon>
        <taxon>Craniata</taxon>
        <taxon>Vertebrata</taxon>
        <taxon>Euteleostomi</taxon>
        <taxon>Lepidosauria</taxon>
        <taxon>Squamata</taxon>
        <taxon>Bifurcata</taxon>
        <taxon>Unidentata</taxon>
        <taxon>Episquamata</taxon>
        <taxon>Toxicofera</taxon>
        <taxon>Anguimorpha</taxon>
        <taxon>Paleoanguimorpha</taxon>
        <taxon>Varanoidea</taxon>
        <taxon>Varanidae</taxon>
        <taxon>Varanus</taxon>
    </lineage>
</organism>
<dbReference type="SMART" id="SM00228">
    <property type="entry name" value="PDZ"/>
    <property type="match status" value="3"/>
</dbReference>
<evidence type="ECO:0000256" key="2">
    <source>
        <dbReference type="SAM" id="MobiDB-lite"/>
    </source>
</evidence>
<feature type="compositionally biased region" description="Basic and acidic residues" evidence="2">
    <location>
        <begin position="450"/>
        <end position="462"/>
    </location>
</feature>
<dbReference type="Gene3D" id="2.30.42.10">
    <property type="match status" value="3"/>
</dbReference>
<keyword evidence="1" id="KW-0677">Repeat</keyword>
<feature type="compositionally biased region" description="Polar residues" evidence="2">
    <location>
        <begin position="425"/>
        <end position="449"/>
    </location>
</feature>
<reference evidence="4" key="2">
    <citation type="submission" date="2025-09" db="UniProtKB">
        <authorList>
            <consortium name="Ensembl"/>
        </authorList>
    </citation>
    <scope>IDENTIFICATION</scope>
</reference>
<feature type="domain" description="PDZ" evidence="3">
    <location>
        <begin position="108"/>
        <end position="150"/>
    </location>
</feature>
<dbReference type="InterPro" id="IPR051067">
    <property type="entry name" value="NHER"/>
</dbReference>
<dbReference type="GO" id="GO:0016324">
    <property type="term" value="C:apical plasma membrane"/>
    <property type="evidence" value="ECO:0007669"/>
    <property type="project" value="TreeGrafter"/>
</dbReference>
<evidence type="ECO:0000259" key="3">
    <source>
        <dbReference type="PROSITE" id="PS50106"/>
    </source>
</evidence>
<dbReference type="PROSITE" id="PS50106">
    <property type="entry name" value="PDZ"/>
    <property type="match status" value="3"/>
</dbReference>
<sequence length="524" mass="57704">MNVLKASRDLNPGLPSALTNRQLHLKGTLFKPKAKGCLRLGQELPSVEVERVGLLAVGKSPPVCWILSTAEPEGASQLRFCFLKKEEGESFGFWLRQEVGKSGHIVRGLRDGDRILEVNGMYVEDMEHFQVVWKIKHSGKQISLTVLDGNTYDLAKALDRDLAQLLPCHNRPRLCHITKDRSGFGFSVEGTFRLSVTLDGPAHKAGVPDGSWLLELNGARVENWTSARLNKKLKNGSSPIGLLVIDAESEEFYRQHGIKVTAAMADASWVPFKVRKLPMVRGPAGYGFLLKEEKCASGKYGQFLREVDAGMPAEKAGMRDGDRLLAVNGDGVEELDHQEVVLKIRADAIQVTLLVIDAEGSKFYDLVMRSGLQATQRSLVTCHDSVKYPSYQSLDSAGFADTPVGLSPLLFYNDEEPRSGLRVSHASSSSATLQEDCSPGSTPPLSHLNTEPRENALEPHQHDGSFRAFAKEVSYLFGRCSNLHNSLHVSQLFSALNSSFLPLHLMFFANRGSHGLYQCMAAFT</sequence>
<dbReference type="AlphaFoldDB" id="A0A8D2J0V0"/>
<dbReference type="GO" id="GO:0072659">
    <property type="term" value="P:protein localization to plasma membrane"/>
    <property type="evidence" value="ECO:0007669"/>
    <property type="project" value="TreeGrafter"/>
</dbReference>
<protein>
    <submittedName>
        <fullName evidence="4">PDZ domain containing 3</fullName>
    </submittedName>
</protein>